<keyword evidence="3" id="KW-0472">Membrane</keyword>
<dbReference type="SMART" id="SM00862">
    <property type="entry name" value="Trans_reg_C"/>
    <property type="match status" value="1"/>
</dbReference>
<proteinExistence type="predicted"/>
<organism evidence="5 6">
    <name type="scientific">Limnobaculum parvum</name>
    <dbReference type="NCBI Taxonomy" id="2172103"/>
    <lineage>
        <taxon>Bacteria</taxon>
        <taxon>Pseudomonadati</taxon>
        <taxon>Pseudomonadota</taxon>
        <taxon>Gammaproteobacteria</taxon>
        <taxon>Enterobacterales</taxon>
        <taxon>Budviciaceae</taxon>
        <taxon>Limnobaculum</taxon>
    </lineage>
</organism>
<keyword evidence="6" id="KW-1185">Reference proteome</keyword>
<evidence type="ECO:0000313" key="5">
    <source>
        <dbReference type="EMBL" id="AWH89007.1"/>
    </source>
</evidence>
<protein>
    <recommendedName>
        <fullName evidence="4">OmpR/PhoB-type domain-containing protein</fullName>
    </recommendedName>
</protein>
<dbReference type="InterPro" id="IPR036388">
    <property type="entry name" value="WH-like_DNA-bd_sf"/>
</dbReference>
<dbReference type="GO" id="GO:0003677">
    <property type="term" value="F:DNA binding"/>
    <property type="evidence" value="ECO:0007669"/>
    <property type="project" value="UniProtKB-UniRule"/>
</dbReference>
<dbReference type="Pfam" id="PF00486">
    <property type="entry name" value="Trans_reg_C"/>
    <property type="match status" value="1"/>
</dbReference>
<dbReference type="CDD" id="cd00383">
    <property type="entry name" value="trans_reg_C"/>
    <property type="match status" value="1"/>
</dbReference>
<evidence type="ECO:0000259" key="4">
    <source>
        <dbReference type="PROSITE" id="PS51755"/>
    </source>
</evidence>
<feature type="domain" description="OmpR/PhoB-type" evidence="4">
    <location>
        <begin position="2"/>
        <end position="106"/>
    </location>
</feature>
<dbReference type="AlphaFoldDB" id="A0A2Y9TZ59"/>
<feature type="DNA-binding region" description="OmpR/PhoB-type" evidence="2">
    <location>
        <begin position="2"/>
        <end position="106"/>
    </location>
</feature>
<sequence>MNKIYIINETVCFDPEKHTLSVYGQSGLEVNLHIPASQCLHQLLLHNGQTLSQQFLFEQVWEKNGVYVSSNTLYQNIALIRKAIKSVGLAEDVIKTLPKAGVKCIADVREIQNASIFPSPSVIPVDSKTQNTTSDNLIEKETTIAAGNLSGKPNPFRWIYLLAAIIFICSSGWVYLTQYHSNNIFEAYHPAGEVNGCNLFSSYNDAQKSALIFADLMKRKPFSCTPGSAVYMNVNRVYEKSSLVVCDKLIDSSNVRCESYVYIEANNEQ</sequence>
<reference evidence="5 6" key="1">
    <citation type="journal article" date="2019" name="Int. J. Syst. Evol. Microbiol.">
        <title>Limnobaculum parvum gen. nov., sp. nov., isolated from a freshwater lake.</title>
        <authorList>
            <person name="Baek C."/>
            <person name="Shin S.K."/>
            <person name="Yi H."/>
        </authorList>
    </citation>
    <scope>NUCLEOTIDE SEQUENCE [LARGE SCALE GENOMIC DNA]</scope>
    <source>
        <strain evidence="5 6">HYN0051</strain>
    </source>
</reference>
<dbReference type="RefSeq" id="WP_108901063.1">
    <property type="nucleotide sequence ID" value="NZ_CP029185.2"/>
</dbReference>
<dbReference type="Proteomes" id="UP000244908">
    <property type="component" value="Chromosome"/>
</dbReference>
<dbReference type="OrthoDB" id="7003224at2"/>
<keyword evidence="3" id="KW-1133">Transmembrane helix</keyword>
<name>A0A2Y9TZ59_9GAMM</name>
<dbReference type="Gene3D" id="1.10.10.10">
    <property type="entry name" value="Winged helix-like DNA-binding domain superfamily/Winged helix DNA-binding domain"/>
    <property type="match status" value="1"/>
</dbReference>
<evidence type="ECO:0000256" key="3">
    <source>
        <dbReference type="SAM" id="Phobius"/>
    </source>
</evidence>
<accession>A0A2Y9TZ59</accession>
<dbReference type="GO" id="GO:0000160">
    <property type="term" value="P:phosphorelay signal transduction system"/>
    <property type="evidence" value="ECO:0007669"/>
    <property type="project" value="InterPro"/>
</dbReference>
<keyword evidence="1 2" id="KW-0238">DNA-binding</keyword>
<evidence type="ECO:0000256" key="2">
    <source>
        <dbReference type="PROSITE-ProRule" id="PRU01091"/>
    </source>
</evidence>
<dbReference type="InterPro" id="IPR001867">
    <property type="entry name" value="OmpR/PhoB-type_DNA-bd"/>
</dbReference>
<evidence type="ECO:0000313" key="6">
    <source>
        <dbReference type="Proteomes" id="UP000244908"/>
    </source>
</evidence>
<evidence type="ECO:0000256" key="1">
    <source>
        <dbReference type="ARBA" id="ARBA00023125"/>
    </source>
</evidence>
<feature type="transmembrane region" description="Helical" evidence="3">
    <location>
        <begin position="158"/>
        <end position="176"/>
    </location>
</feature>
<gene>
    <name evidence="5" type="ORF">HYN51_10820</name>
</gene>
<keyword evidence="3" id="KW-0812">Transmembrane</keyword>
<dbReference type="SUPFAM" id="SSF46894">
    <property type="entry name" value="C-terminal effector domain of the bipartite response regulators"/>
    <property type="match status" value="1"/>
</dbReference>
<dbReference type="InterPro" id="IPR016032">
    <property type="entry name" value="Sig_transdc_resp-reg_C-effctor"/>
</dbReference>
<dbReference type="KEGG" id="lpv:HYN51_10820"/>
<dbReference type="PROSITE" id="PS51755">
    <property type="entry name" value="OMPR_PHOB"/>
    <property type="match status" value="1"/>
</dbReference>
<dbReference type="EMBL" id="CP029185">
    <property type="protein sequence ID" value="AWH89007.1"/>
    <property type="molecule type" value="Genomic_DNA"/>
</dbReference>
<dbReference type="GO" id="GO:0006355">
    <property type="term" value="P:regulation of DNA-templated transcription"/>
    <property type="evidence" value="ECO:0007669"/>
    <property type="project" value="InterPro"/>
</dbReference>